<proteinExistence type="predicted"/>
<evidence type="ECO:0000313" key="4">
    <source>
        <dbReference type="Proteomes" id="UP001230188"/>
    </source>
</evidence>
<gene>
    <name evidence="3" type="ORF">CTAYLR_002682</name>
</gene>
<dbReference type="InterPro" id="IPR035892">
    <property type="entry name" value="C2_domain_sf"/>
</dbReference>
<sequence length="1148" mass="127622">MTTSVTTSPPREVAARWLEKDARRCRQSSTARLAAQVVVLGEGRHPEDGLVMWDVEHAGTLFRHISGVAWVRCYVVARSRRTFGGVVREVLVFGHHEDATPRFGAKLSVARVLGDDERDRYGARFGVVAEGAPLGELVLHCFNADSERRWCEAFGGNAPAPAPAPRRTRGPDDARIIGEVGAQVSELQVVESVEVADKVWVPALSDSGAWRCRRDERRLSSRRFAAVVEKALTRKRRRLEKRFRWSSSGSSSSSPPEMPRSLARPLFCRVALLDEADVVLEDYCSEPSLSTAVDLETRFPVVSSLAKLLIEVRLVPRALETRSSKNAFAVGPAKASRVVPLHELTIRDAQRVLRPVRKRLNNALALARLHKTVVDDPDCALADKRYHVYDEFHALKPDGRGGFAATAEEDAPRFDKAPRGWAWYGLGGGGRGKQHPAAAAIVLCRLAYSRNLAALASSEPRHDLPGPEAPDYSKVIGYLSRFAAVVERHNRFWRRVDDLLLWRFPERSAAAWALAVLSAVLLGGDRAFALVPFCLLACLCVTFLGRVREEHARRIIMPTFPLAPLDQKSSAAENDADDPRDEPREYRRAAFLRVAVLRARNLVAGNALQNKSDPYVRLTYGYARALRPLAVGRTPAVSRSLDPIWTELRFPPPPREEAPARCVEPRRRSSSRTTRLRATAKALRRIFGLRDAKTVVSQIEFEAPWLRPDGGFYARAFRIPVLWPIDERGVLLRDFGACDGRLRVEVCDALKIETGDVPGMVDQLLGQAVVPVNSVPHGAPWIPSAADADGWLRLDGADAKADADGEPYGEPYGAVQIHCALELPPDEAADKFRRPGRSAWAQMLTLERLLEVPARSDPARRLGIITRVARTYRAAVLVQHRLRRAVRLAEQLTGLVTWAQPYHTLPIFGGLCLAFAVLVFFPTRRVLVCCVSLAFLYGLAKTKRNAANGLPQPWERACRDLPAYKRRLYNLLESLPCVPDVEAALDDQKVAYLDDFHRRCDRSELLAAWAGTVWIARLDANARWIRRYAAVRDYGLILWRSREDAVNGFSHKETIPLPSDLTVRQLRAGVLSLEGCVLRGRASRRATTRETLLISAANTLAALELKLALQREAAVDRAVDIVAPSKLPPSRRLIGRRPQLSGNVLGHH</sequence>
<protein>
    <recommendedName>
        <fullName evidence="2">C2 domain-containing protein</fullName>
    </recommendedName>
</protein>
<dbReference type="Proteomes" id="UP001230188">
    <property type="component" value="Unassembled WGS sequence"/>
</dbReference>
<comment type="caution">
    <text evidence="3">The sequence shown here is derived from an EMBL/GenBank/DDBJ whole genome shotgun (WGS) entry which is preliminary data.</text>
</comment>
<feature type="compositionally biased region" description="Basic and acidic residues" evidence="1">
    <location>
        <begin position="655"/>
        <end position="667"/>
    </location>
</feature>
<evidence type="ECO:0000313" key="3">
    <source>
        <dbReference type="EMBL" id="KAJ8601901.1"/>
    </source>
</evidence>
<organism evidence="3 4">
    <name type="scientific">Chrysophaeum taylorii</name>
    <dbReference type="NCBI Taxonomy" id="2483200"/>
    <lineage>
        <taxon>Eukaryota</taxon>
        <taxon>Sar</taxon>
        <taxon>Stramenopiles</taxon>
        <taxon>Ochrophyta</taxon>
        <taxon>Pelagophyceae</taxon>
        <taxon>Pelagomonadales</taxon>
        <taxon>Pelagomonadaceae</taxon>
        <taxon>Chrysophaeum</taxon>
    </lineage>
</organism>
<evidence type="ECO:0000259" key="2">
    <source>
        <dbReference type="PROSITE" id="PS50004"/>
    </source>
</evidence>
<dbReference type="Gene3D" id="2.60.40.150">
    <property type="entry name" value="C2 domain"/>
    <property type="match status" value="1"/>
</dbReference>
<keyword evidence="4" id="KW-1185">Reference proteome</keyword>
<reference evidence="3" key="1">
    <citation type="submission" date="2023-01" db="EMBL/GenBank/DDBJ databases">
        <title>Metagenome sequencing of chrysophaentin producing Chrysophaeum taylorii.</title>
        <authorList>
            <person name="Davison J."/>
            <person name="Bewley C."/>
        </authorList>
    </citation>
    <scope>NUCLEOTIDE SEQUENCE</scope>
    <source>
        <strain evidence="3">NIES-1699</strain>
    </source>
</reference>
<evidence type="ECO:0000256" key="1">
    <source>
        <dbReference type="SAM" id="MobiDB-lite"/>
    </source>
</evidence>
<dbReference type="Pfam" id="PF00168">
    <property type="entry name" value="C2"/>
    <property type="match status" value="1"/>
</dbReference>
<dbReference type="PROSITE" id="PS50004">
    <property type="entry name" value="C2"/>
    <property type="match status" value="1"/>
</dbReference>
<dbReference type="InterPro" id="IPR000008">
    <property type="entry name" value="C2_dom"/>
</dbReference>
<name>A0AAD7UBT8_9STRA</name>
<dbReference type="AlphaFoldDB" id="A0AAD7UBT8"/>
<dbReference type="CDD" id="cd00030">
    <property type="entry name" value="C2"/>
    <property type="match status" value="1"/>
</dbReference>
<feature type="region of interest" description="Disordered" evidence="1">
    <location>
        <begin position="655"/>
        <end position="674"/>
    </location>
</feature>
<dbReference type="EMBL" id="JAQMWT010000398">
    <property type="protein sequence ID" value="KAJ8601901.1"/>
    <property type="molecule type" value="Genomic_DNA"/>
</dbReference>
<feature type="domain" description="C2" evidence="2">
    <location>
        <begin position="572"/>
        <end position="706"/>
    </location>
</feature>
<dbReference type="SUPFAM" id="SSF49562">
    <property type="entry name" value="C2 domain (Calcium/lipid-binding domain, CaLB)"/>
    <property type="match status" value="1"/>
</dbReference>
<accession>A0AAD7UBT8</accession>